<reference evidence="3" key="1">
    <citation type="submission" date="2021-03" db="EMBL/GenBank/DDBJ databases">
        <title>Alkalibacter marinus sp. nov., isolated from tidal flat sediment.</title>
        <authorList>
            <person name="Namirimu T."/>
            <person name="Yang J.-A."/>
            <person name="Yang S.-H."/>
            <person name="Kim Y.-J."/>
            <person name="Kwon K.K."/>
        </authorList>
    </citation>
    <scope>NUCLEOTIDE SEQUENCE</scope>
    <source>
        <strain evidence="3">ES005</strain>
    </source>
</reference>
<keyword evidence="1 3" id="KW-0378">Hydrolase</keyword>
<dbReference type="Proteomes" id="UP000663499">
    <property type="component" value="Chromosome"/>
</dbReference>
<protein>
    <submittedName>
        <fullName evidence="3">Alpha/beta hydrolase</fullName>
    </submittedName>
</protein>
<proteinExistence type="predicted"/>
<dbReference type="PANTHER" id="PTHR48081">
    <property type="entry name" value="AB HYDROLASE SUPERFAMILY PROTEIN C4A8.06C"/>
    <property type="match status" value="1"/>
</dbReference>
<dbReference type="AlphaFoldDB" id="A0A974XFW2"/>
<dbReference type="Pfam" id="PF07859">
    <property type="entry name" value="Abhydrolase_3"/>
    <property type="match status" value="1"/>
</dbReference>
<dbReference type="InterPro" id="IPR050300">
    <property type="entry name" value="GDXG_lipolytic_enzyme"/>
</dbReference>
<dbReference type="GO" id="GO:0016787">
    <property type="term" value="F:hydrolase activity"/>
    <property type="evidence" value="ECO:0007669"/>
    <property type="project" value="UniProtKB-KW"/>
</dbReference>
<dbReference type="Gene3D" id="3.40.50.1820">
    <property type="entry name" value="alpha/beta hydrolase"/>
    <property type="match status" value="1"/>
</dbReference>
<dbReference type="InterPro" id="IPR029058">
    <property type="entry name" value="AB_hydrolase_fold"/>
</dbReference>
<evidence type="ECO:0000313" key="4">
    <source>
        <dbReference type="Proteomes" id="UP000663499"/>
    </source>
</evidence>
<dbReference type="InterPro" id="IPR013094">
    <property type="entry name" value="AB_hydrolase_3"/>
</dbReference>
<accession>A0A974XFW2</accession>
<name>A0A974XFW2_9FIRM</name>
<dbReference type="RefSeq" id="WP_207299222.1">
    <property type="nucleotide sequence ID" value="NZ_CP071444.1"/>
</dbReference>
<dbReference type="PANTHER" id="PTHR48081:SF8">
    <property type="entry name" value="ALPHA_BETA HYDROLASE FOLD-3 DOMAIN-CONTAINING PROTEIN-RELATED"/>
    <property type="match status" value="1"/>
</dbReference>
<evidence type="ECO:0000259" key="2">
    <source>
        <dbReference type="Pfam" id="PF07859"/>
    </source>
</evidence>
<organism evidence="3 4">
    <name type="scientific">Alkalibacter rhizosphaerae</name>
    <dbReference type="NCBI Taxonomy" id="2815577"/>
    <lineage>
        <taxon>Bacteria</taxon>
        <taxon>Bacillati</taxon>
        <taxon>Bacillota</taxon>
        <taxon>Clostridia</taxon>
        <taxon>Eubacteriales</taxon>
        <taxon>Eubacteriaceae</taxon>
        <taxon>Alkalibacter</taxon>
    </lineage>
</organism>
<dbReference type="KEGG" id="alka:J0B03_08675"/>
<evidence type="ECO:0000256" key="1">
    <source>
        <dbReference type="ARBA" id="ARBA00022801"/>
    </source>
</evidence>
<feature type="domain" description="Alpha/beta hydrolase fold-3" evidence="2">
    <location>
        <begin position="85"/>
        <end position="290"/>
    </location>
</feature>
<dbReference type="SUPFAM" id="SSF53474">
    <property type="entry name" value="alpha/beta-Hydrolases"/>
    <property type="match status" value="1"/>
</dbReference>
<evidence type="ECO:0000313" key="3">
    <source>
        <dbReference type="EMBL" id="QSX07880.1"/>
    </source>
</evidence>
<dbReference type="EMBL" id="CP071444">
    <property type="protein sequence ID" value="QSX07880.1"/>
    <property type="molecule type" value="Genomic_DNA"/>
</dbReference>
<sequence>MDMLKNMDPQLKRVFENMAKGPEEMDLLASRNRMHEVFQGMGDLAPKNENVREWEEKIPGLGEAPKVRVKVYEPEEAEEDLLPALLFLHAGGFFLGMPEMSDELCRNLAEFVECKVVSVDYRLAPEHPYPAAVEDSYAALEWIFQNSSSLDVDPERIAICGVSAGGCLAAGVALMARDKGTIDPCLQMLLYPVLDHRHVTASSRAIDDSRTWTTGKSKMAWEAYLGDLNGDVPAYASPATSEDLKGLPRTYIAACELDILRDEAVEYARRLYEAEVATELHVLPGTFHAFDAIVPKADISIRFEGEIIHVLQEVFENGKA</sequence>
<gene>
    <name evidence="3" type="ORF">J0B03_08675</name>
</gene>
<keyword evidence="4" id="KW-1185">Reference proteome</keyword>